<evidence type="ECO:0000313" key="7">
    <source>
        <dbReference type="EMBL" id="TQR15001.1"/>
    </source>
</evidence>
<feature type="transmembrane region" description="Helical" evidence="6">
    <location>
        <begin position="354"/>
        <end position="374"/>
    </location>
</feature>
<feature type="transmembrane region" description="Helical" evidence="6">
    <location>
        <begin position="233"/>
        <end position="260"/>
    </location>
</feature>
<dbReference type="RefSeq" id="WP_142537980.1">
    <property type="nucleotide sequence ID" value="NZ_BMIE01000001.1"/>
</dbReference>
<feature type="transmembrane region" description="Helical" evidence="6">
    <location>
        <begin position="92"/>
        <end position="113"/>
    </location>
</feature>
<feature type="transmembrane region" description="Helical" evidence="6">
    <location>
        <begin position="331"/>
        <end position="348"/>
    </location>
</feature>
<comment type="similarity">
    <text evidence="2">Belongs to the sodium:solute symporter (SSF) (TC 2.A.21) family.</text>
</comment>
<evidence type="ECO:0000256" key="2">
    <source>
        <dbReference type="ARBA" id="ARBA00006434"/>
    </source>
</evidence>
<dbReference type="Gene3D" id="1.20.1730.10">
    <property type="entry name" value="Sodium/glucose cotransporter"/>
    <property type="match status" value="1"/>
</dbReference>
<proteinExistence type="inferred from homology"/>
<evidence type="ECO:0008006" key="9">
    <source>
        <dbReference type="Google" id="ProtNLM"/>
    </source>
</evidence>
<feature type="transmembrane region" description="Helical" evidence="6">
    <location>
        <begin position="7"/>
        <end position="29"/>
    </location>
</feature>
<comment type="caution">
    <text evidence="7">The sequence shown here is derived from an EMBL/GenBank/DDBJ whole genome shotgun (WGS) entry which is preliminary data.</text>
</comment>
<evidence type="ECO:0000256" key="3">
    <source>
        <dbReference type="ARBA" id="ARBA00022692"/>
    </source>
</evidence>
<keyword evidence="3 6" id="KW-0812">Transmembrane</keyword>
<dbReference type="OrthoDB" id="2516957at2"/>
<dbReference type="EMBL" id="VDGH01000003">
    <property type="protein sequence ID" value="TQR15001.1"/>
    <property type="molecule type" value="Genomic_DNA"/>
</dbReference>
<keyword evidence="4 6" id="KW-1133">Transmembrane helix</keyword>
<evidence type="ECO:0000256" key="1">
    <source>
        <dbReference type="ARBA" id="ARBA00004141"/>
    </source>
</evidence>
<dbReference type="Proteomes" id="UP000317316">
    <property type="component" value="Unassembled WGS sequence"/>
</dbReference>
<feature type="transmembrane region" description="Helical" evidence="6">
    <location>
        <begin position="41"/>
        <end position="66"/>
    </location>
</feature>
<sequence>MNDKWMLYMRGSVTFGLGLAIITLLARWVTGNTILSSPQTLIQYGIAGSIGYAIAGGLAFFFLGLVAKRVRRSFPEAITIGDVLKEKLLPSYYHTFILMLLFMGAYALMVQFYAAGTLFYYAIPQLPLIGFGGFLLLVIYFGGYGGLKKLTSLSFYSVVMIFLTTILLPIYSYLQNGISPIYDGVKLYHPYLFFMGSHETVWFVSAAILVFTGQILTDSATWMRIFVTKPEKIGLAFQSTGLIWATVPMALLALLLFAISGKSFDHVYLLIQTMLQALDASFLMIIFVFFCLIAMLTASSSELHGWTSLLIKNVWLEKSLTDKQITQYRHLSVWLLAFILFVIVAIVFPSSFSLLFFFGNLYASLIPAVMYILITEHRTGPAPTIIVAIGSVIGIVSHLSLHSFFSIWASFLSACLLFIAFYLFNLQKYKKPMK</sequence>
<dbReference type="PROSITE" id="PS50283">
    <property type="entry name" value="NA_SOLUT_SYMP_3"/>
    <property type="match status" value="1"/>
</dbReference>
<feature type="transmembrane region" description="Helical" evidence="6">
    <location>
        <begin position="119"/>
        <end position="141"/>
    </location>
</feature>
<evidence type="ECO:0000256" key="4">
    <source>
        <dbReference type="ARBA" id="ARBA00022989"/>
    </source>
</evidence>
<reference evidence="7 8" key="1">
    <citation type="submission" date="2019-05" db="EMBL/GenBank/DDBJ databases">
        <title>Psychrobacillus vulpis sp. nov., a new species isolated from feces of a red fox that inhabits in The Tablas de Daimiel Natural Park, Albacete, Spain.</title>
        <authorList>
            <person name="Rodriguez M."/>
            <person name="Reina J.C."/>
            <person name="Bejar V."/>
            <person name="Llamas I."/>
        </authorList>
    </citation>
    <scope>NUCLEOTIDE SEQUENCE [LARGE SCALE GENOMIC DNA]</scope>
    <source>
        <strain evidence="7 8">NEAU-3TGS17</strain>
    </source>
</reference>
<name>A0A544TC64_9BACI</name>
<comment type="subcellular location">
    <subcellularLocation>
        <location evidence="1">Membrane</location>
        <topology evidence="1">Multi-pass membrane protein</topology>
    </subcellularLocation>
</comment>
<evidence type="ECO:0000313" key="8">
    <source>
        <dbReference type="Proteomes" id="UP000317316"/>
    </source>
</evidence>
<dbReference type="InterPro" id="IPR001734">
    <property type="entry name" value="Na/solute_symporter"/>
</dbReference>
<protein>
    <recommendedName>
        <fullName evidence="9">Sodium:solute symporter family protein</fullName>
    </recommendedName>
</protein>
<keyword evidence="8" id="KW-1185">Reference proteome</keyword>
<keyword evidence="5 6" id="KW-0472">Membrane</keyword>
<feature type="transmembrane region" description="Helical" evidence="6">
    <location>
        <begin position="405"/>
        <end position="424"/>
    </location>
</feature>
<dbReference type="InterPro" id="IPR038377">
    <property type="entry name" value="Na/Glc_symporter_sf"/>
</dbReference>
<dbReference type="GO" id="GO:0016020">
    <property type="term" value="C:membrane"/>
    <property type="evidence" value="ECO:0007669"/>
    <property type="project" value="UniProtKB-SubCell"/>
</dbReference>
<dbReference type="GO" id="GO:0022857">
    <property type="term" value="F:transmembrane transporter activity"/>
    <property type="evidence" value="ECO:0007669"/>
    <property type="project" value="InterPro"/>
</dbReference>
<feature type="transmembrane region" description="Helical" evidence="6">
    <location>
        <begin position="280"/>
        <end position="298"/>
    </location>
</feature>
<dbReference type="AlphaFoldDB" id="A0A544TC64"/>
<evidence type="ECO:0000256" key="6">
    <source>
        <dbReference type="SAM" id="Phobius"/>
    </source>
</evidence>
<feature type="transmembrane region" description="Helical" evidence="6">
    <location>
        <begin position="381"/>
        <end position="399"/>
    </location>
</feature>
<gene>
    <name evidence="7" type="ORF">FG382_05915</name>
</gene>
<organism evidence="7 8">
    <name type="scientific">Psychrobacillus lasiicapitis</name>
    <dbReference type="NCBI Taxonomy" id="1636719"/>
    <lineage>
        <taxon>Bacteria</taxon>
        <taxon>Bacillati</taxon>
        <taxon>Bacillota</taxon>
        <taxon>Bacilli</taxon>
        <taxon>Bacillales</taxon>
        <taxon>Bacillaceae</taxon>
        <taxon>Psychrobacillus</taxon>
    </lineage>
</organism>
<accession>A0A544TC64</accession>
<evidence type="ECO:0000256" key="5">
    <source>
        <dbReference type="ARBA" id="ARBA00023136"/>
    </source>
</evidence>
<feature type="transmembrane region" description="Helical" evidence="6">
    <location>
        <begin position="153"/>
        <end position="171"/>
    </location>
</feature>
<feature type="transmembrane region" description="Helical" evidence="6">
    <location>
        <begin position="191"/>
        <end position="212"/>
    </location>
</feature>